<dbReference type="AlphaFoldDB" id="A0A5K1EK61"/>
<dbReference type="EMBL" id="LR721784">
    <property type="protein sequence ID" value="VVW50838.1"/>
    <property type="molecule type" value="Genomic_DNA"/>
</dbReference>
<reference evidence="1" key="1">
    <citation type="submission" date="2019-09" db="EMBL/GenBank/DDBJ databases">
        <authorList>
            <person name="Zhang L."/>
        </authorList>
    </citation>
    <scope>NUCLEOTIDE SEQUENCE</scope>
</reference>
<evidence type="ECO:0000313" key="1">
    <source>
        <dbReference type="EMBL" id="VVW50838.1"/>
    </source>
</evidence>
<organism evidence="1">
    <name type="scientific">Nymphaea colorata</name>
    <name type="common">pocket water lily</name>
    <dbReference type="NCBI Taxonomy" id="210225"/>
    <lineage>
        <taxon>Eukaryota</taxon>
        <taxon>Viridiplantae</taxon>
        <taxon>Streptophyta</taxon>
        <taxon>Embryophyta</taxon>
        <taxon>Tracheophyta</taxon>
        <taxon>Spermatophyta</taxon>
        <taxon>Magnoliopsida</taxon>
        <taxon>Nymphaeales</taxon>
        <taxon>Nymphaeaceae</taxon>
        <taxon>Nymphaea</taxon>
    </lineage>
</organism>
<name>A0A5K1EK61_9MAGN</name>
<protein>
    <submittedName>
        <fullName evidence="1">Uncharacterized protein</fullName>
    </submittedName>
</protein>
<proteinExistence type="predicted"/>
<accession>A0A5K1EK61</accession>
<gene>
    <name evidence="1" type="ORF">NYM_LOCUS22711</name>
</gene>
<sequence length="17" mass="2003">MMTMMCIDDDEEDVVLI</sequence>